<keyword evidence="1" id="KW-1133">Transmembrane helix</keyword>
<protein>
    <submittedName>
        <fullName evidence="3">Uncharacterized protein</fullName>
    </submittedName>
</protein>
<organism evidence="3 4">
    <name type="scientific">Tuber borchii</name>
    <name type="common">White truffle</name>
    <dbReference type="NCBI Taxonomy" id="42251"/>
    <lineage>
        <taxon>Eukaryota</taxon>
        <taxon>Fungi</taxon>
        <taxon>Dikarya</taxon>
        <taxon>Ascomycota</taxon>
        <taxon>Pezizomycotina</taxon>
        <taxon>Pezizomycetes</taxon>
        <taxon>Pezizales</taxon>
        <taxon>Tuberaceae</taxon>
        <taxon>Tuber</taxon>
    </lineage>
</organism>
<evidence type="ECO:0000256" key="1">
    <source>
        <dbReference type="SAM" id="Phobius"/>
    </source>
</evidence>
<keyword evidence="1" id="KW-0812">Transmembrane</keyword>
<feature type="transmembrane region" description="Helical" evidence="1">
    <location>
        <begin position="250"/>
        <end position="269"/>
    </location>
</feature>
<keyword evidence="4" id="KW-1185">Reference proteome</keyword>
<feature type="signal peptide" evidence="2">
    <location>
        <begin position="1"/>
        <end position="19"/>
    </location>
</feature>
<reference evidence="3 4" key="1">
    <citation type="submission" date="2017-04" db="EMBL/GenBank/DDBJ databases">
        <title>Draft genome sequence of Tuber borchii Vittad., a whitish edible truffle.</title>
        <authorList>
            <consortium name="DOE Joint Genome Institute"/>
            <person name="Murat C."/>
            <person name="Kuo A."/>
            <person name="Barry K.W."/>
            <person name="Clum A."/>
            <person name="Dockter R.B."/>
            <person name="Fauchery L."/>
            <person name="Iotti M."/>
            <person name="Kohler A."/>
            <person name="Labutti K."/>
            <person name="Lindquist E.A."/>
            <person name="Lipzen A."/>
            <person name="Ohm R.A."/>
            <person name="Wang M."/>
            <person name="Grigoriev I.V."/>
            <person name="Zambonelli A."/>
            <person name="Martin F.M."/>
        </authorList>
    </citation>
    <scope>NUCLEOTIDE SEQUENCE [LARGE SCALE GENOMIC DNA]</scope>
    <source>
        <strain evidence="3 4">Tbo3840</strain>
    </source>
</reference>
<evidence type="ECO:0000313" key="3">
    <source>
        <dbReference type="EMBL" id="PUU81920.1"/>
    </source>
</evidence>
<keyword evidence="1" id="KW-0472">Membrane</keyword>
<comment type="caution">
    <text evidence="3">The sequence shown here is derived from an EMBL/GenBank/DDBJ whole genome shotgun (WGS) entry which is preliminary data.</text>
</comment>
<keyword evidence="2" id="KW-0732">Signal</keyword>
<evidence type="ECO:0000256" key="2">
    <source>
        <dbReference type="SAM" id="SignalP"/>
    </source>
</evidence>
<name>A0A2T7A2I2_TUBBO</name>
<feature type="chain" id="PRO_5015769350" evidence="2">
    <location>
        <begin position="20"/>
        <end position="289"/>
    </location>
</feature>
<dbReference type="Proteomes" id="UP000244722">
    <property type="component" value="Unassembled WGS sequence"/>
</dbReference>
<dbReference type="OrthoDB" id="1733656at2759"/>
<proteinExistence type="predicted"/>
<gene>
    <name evidence="3" type="ORF">B9Z19DRAFT_1121458</name>
</gene>
<sequence>MKLSTSLLLLAGASTCVSADHLNKIPKIKEKQVSLKKTEPESHGENLETLIARRVRNVTSENWLSLLQPSRAVAEAKQKEGAAAAEATAAIPTEWYYYFTSSAASWAVCVCWDGIFALIVYALAWNADVNFGKVDCAAEASKDLCRNLYITSTTKIPQFYHLVAYPDKSVEIRKLPRNMDIPFDIQDQVDYYTQFHSSKKWKDIEAWTGVFNPINGTLKDARSYAGIALTAYEDISLWALQFLLLPLQELSIWMVSLGALLAGFLIGMVSRHATEPTRACPQPAPQGAS</sequence>
<evidence type="ECO:0000313" key="4">
    <source>
        <dbReference type="Proteomes" id="UP000244722"/>
    </source>
</evidence>
<dbReference type="AlphaFoldDB" id="A0A2T7A2I2"/>
<accession>A0A2T7A2I2</accession>
<dbReference type="EMBL" id="NESQ01000036">
    <property type="protein sequence ID" value="PUU81920.1"/>
    <property type="molecule type" value="Genomic_DNA"/>
</dbReference>